<reference evidence="2 6" key="2">
    <citation type="journal article" date="2012" name="J. Bacteriol.">
        <title>Complete genome sequence of the metabolically versatile halophilic archaeon Haloferax mediterranei, a poly(3-hydroxybutyrate-co-3-hydroxyvalerate) producer.</title>
        <authorList>
            <person name="Han J."/>
            <person name="Zhang F."/>
            <person name="Hou J."/>
            <person name="Liu X."/>
            <person name="Li M."/>
            <person name="Liu H."/>
            <person name="Cai L."/>
            <person name="Zhang B."/>
            <person name="Chen Y."/>
            <person name="Zhou J."/>
            <person name="Hu S."/>
            <person name="Xiang H."/>
        </authorList>
    </citation>
    <scope>NUCLEOTIDE SEQUENCE [LARGE SCALE GENOMIC DNA]</scope>
    <source>
        <strain evidence="6">ATCC 33500 / DSM 1411 / JCM 8866 / NBRC 14739 / NCIMB 2177 / R-4</strain>
        <strain evidence="2">CGMCC 1.2087</strain>
    </source>
</reference>
<dbReference type="EMBL" id="AOLO01000007">
    <property type="protein sequence ID" value="EMA02520.1"/>
    <property type="molecule type" value="Genomic_DNA"/>
</dbReference>
<dbReference type="HOGENOM" id="CLU_099837_0_0_2"/>
<dbReference type="KEGG" id="hme:HFX_0474"/>
<keyword evidence="1" id="KW-0812">Transmembrane</keyword>
<keyword evidence="7" id="KW-1185">Reference proteome</keyword>
<dbReference type="Proteomes" id="UP000011603">
    <property type="component" value="Unassembled WGS sequence"/>
</dbReference>
<keyword evidence="1" id="KW-1133">Transmembrane helix</keyword>
<dbReference type="RefSeq" id="WP_004057883.1">
    <property type="nucleotide sequence ID" value="NC_017941.2"/>
</dbReference>
<reference evidence="5 9" key="6">
    <citation type="submission" date="2019-04" db="EMBL/GenBank/DDBJ databases">
        <title>Methylomes of two halophilic Archaea, Haloarcula marismortui and Haloferax mediterranei.</title>
        <authorList>
            <person name="DasSarma S."/>
            <person name="DasSarma P."/>
            <person name="DasSarma S."/>
            <person name="Fomenkov A."/>
            <person name="Vincze T."/>
            <person name="Anton B.P."/>
            <person name="Roberts R.J."/>
        </authorList>
    </citation>
    <scope>NUCLEOTIDE SEQUENCE [LARGE SCALE GENOMIC DNA]</scope>
    <source>
        <strain evidence="5">ATCC 33500</strain>
        <strain evidence="9">ATCC 33500 / DSM 1411 / JCM 8866 / NBRC 14739 / NCIMB 2177 / R-4</strain>
    </source>
</reference>
<keyword evidence="1" id="KW-0472">Membrane</keyword>
<evidence type="ECO:0000256" key="1">
    <source>
        <dbReference type="SAM" id="Phobius"/>
    </source>
</evidence>
<dbReference type="PATRIC" id="fig|523841.21.peg.1633"/>
<proteinExistence type="predicted"/>
<reference evidence="3 8" key="4">
    <citation type="submission" date="2014-04" db="EMBL/GenBank/DDBJ databases">
        <title>Transcriptional profiles of Haloferax mediterranei on the basis of nitrogen availability.</title>
        <authorList>
            <person name="Bautista V."/>
        </authorList>
    </citation>
    <scope>NUCLEOTIDE SEQUENCE [LARGE SCALE GENOMIC DNA]</scope>
    <source>
        <strain evidence="3">ATCC 33500</strain>
        <strain evidence="8">ATCC 33500 / DSM 1411 / JCM 8866 / NBRC 14739 / NCIMB 2177 / R-4</strain>
    </source>
</reference>
<dbReference type="GeneID" id="40155836"/>
<dbReference type="SUPFAM" id="SSF55961">
    <property type="entry name" value="Bet v1-like"/>
    <property type="match status" value="1"/>
</dbReference>
<evidence type="ECO:0000313" key="7">
    <source>
        <dbReference type="Proteomes" id="UP000011603"/>
    </source>
</evidence>
<reference evidence="2" key="5">
    <citation type="submission" date="2014-05" db="EMBL/GenBank/DDBJ databases">
        <authorList>
            <person name="Wang L."/>
            <person name="Yang H."/>
            <person name="Xiang H."/>
        </authorList>
    </citation>
    <scope>NUCLEOTIDE SEQUENCE</scope>
    <source>
        <strain evidence="2">CGMCC 1.2087</strain>
    </source>
</reference>
<evidence type="ECO:0000313" key="3">
    <source>
        <dbReference type="EMBL" id="AHZ22390.1"/>
    </source>
</evidence>
<dbReference type="EMBL" id="CP007551">
    <property type="protein sequence ID" value="AHZ22390.1"/>
    <property type="molecule type" value="Genomic_DNA"/>
</dbReference>
<sequence>MGTRRIIRALGLAGLGIASTYYLAIRPWHRRWGTTNDEAAGPLPGDDFVSDYDTSSTRAITIGAPARAVWPWLVQLGQGRGGFYSYERLENLFGLGIDNADRILSEYQHLDVGDEVRLGPPGANAPSFHVALVDPGRSLTLSAPGWETGESPAVWTFALHEVTPNTTRLIVRFRGRSETLRERVVNRLIIEPVQFAMERKMLKGVRERAERTRASATEGRRR</sequence>
<reference evidence="2" key="1">
    <citation type="journal article" date="2012" name="Appl. Environ. Microbiol.">
        <title>Identification of the haloarchaeal phasin (PhaP) that functions in polyhydroxyalkanoate accumulation and granule formation in Haloferax mediterranei.</title>
        <authorList>
            <person name="Cai S."/>
            <person name="Cai L."/>
            <person name="Liu H."/>
            <person name="Liu X."/>
            <person name="Han J."/>
            <person name="Zhou J."/>
            <person name="Xiang H."/>
        </authorList>
    </citation>
    <scope>NUCLEOTIDE SEQUENCE</scope>
    <source>
        <strain evidence="2">CGMCC 1.2087</strain>
    </source>
</reference>
<gene>
    <name evidence="2" type="ordered locus">HFX_0474</name>
    <name evidence="3" type="ORF">BM92_06890</name>
    <name evidence="4" type="ORF">C439_08055</name>
    <name evidence="5" type="ORF">E6P09_05425</name>
</gene>
<dbReference type="EMBL" id="CP001868">
    <property type="protein sequence ID" value="AFK18207.1"/>
    <property type="molecule type" value="Genomic_DNA"/>
</dbReference>
<dbReference type="Proteomes" id="UP000299011">
    <property type="component" value="Chromosome"/>
</dbReference>
<feature type="transmembrane region" description="Helical" evidence="1">
    <location>
        <begin position="6"/>
        <end position="24"/>
    </location>
</feature>
<accession>I3R1U7</accession>
<evidence type="ECO:0000313" key="2">
    <source>
        <dbReference type="EMBL" id="AFK18207.1"/>
    </source>
</evidence>
<dbReference type="EMBL" id="CP039139">
    <property type="protein sequence ID" value="QCQ74732.1"/>
    <property type="molecule type" value="Genomic_DNA"/>
</dbReference>
<evidence type="ECO:0000313" key="5">
    <source>
        <dbReference type="EMBL" id="QCQ74732.1"/>
    </source>
</evidence>
<evidence type="ECO:0000313" key="9">
    <source>
        <dbReference type="Proteomes" id="UP000299011"/>
    </source>
</evidence>
<evidence type="ECO:0000313" key="8">
    <source>
        <dbReference type="Proteomes" id="UP000027075"/>
    </source>
</evidence>
<evidence type="ECO:0008006" key="10">
    <source>
        <dbReference type="Google" id="ProtNLM"/>
    </source>
</evidence>
<dbReference type="PaxDb" id="523841-HFX_0474"/>
<protein>
    <recommendedName>
        <fullName evidence="10">SRPBCC family protein</fullName>
    </recommendedName>
</protein>
<evidence type="ECO:0000313" key="6">
    <source>
        <dbReference type="Proteomes" id="UP000006469"/>
    </source>
</evidence>
<evidence type="ECO:0000313" key="4">
    <source>
        <dbReference type="EMBL" id="EMA02520.1"/>
    </source>
</evidence>
<dbReference type="eggNOG" id="arCOG13341">
    <property type="taxonomic scope" value="Archaea"/>
</dbReference>
<organism evidence="2 6">
    <name type="scientific">Haloferax mediterranei (strain ATCC 33500 / DSM 1411 / JCM 8866 / NBRC 14739 / NCIMB 2177 / R-4)</name>
    <name type="common">Halobacterium mediterranei</name>
    <dbReference type="NCBI Taxonomy" id="523841"/>
    <lineage>
        <taxon>Archaea</taxon>
        <taxon>Methanobacteriati</taxon>
        <taxon>Methanobacteriota</taxon>
        <taxon>Stenosarchaea group</taxon>
        <taxon>Halobacteria</taxon>
        <taxon>Halobacteriales</taxon>
        <taxon>Haloferacaceae</taxon>
        <taxon>Haloferax</taxon>
    </lineage>
</organism>
<dbReference type="OrthoDB" id="289730at2157"/>
<reference evidence="4 7" key="3">
    <citation type="journal article" date="2014" name="PLoS Genet.">
        <title>Phylogenetically driven sequencing of extremely halophilic archaea reveals strategies for static and dynamic osmo-response.</title>
        <authorList>
            <person name="Becker E.A."/>
            <person name="Seitzer P.M."/>
            <person name="Tritt A."/>
            <person name="Larsen D."/>
            <person name="Krusor M."/>
            <person name="Yao A.I."/>
            <person name="Wu D."/>
            <person name="Madern D."/>
            <person name="Eisen J.A."/>
            <person name="Darling A.E."/>
            <person name="Facciotti M.T."/>
        </authorList>
    </citation>
    <scope>NUCLEOTIDE SEQUENCE [LARGE SCALE GENOMIC DNA]</scope>
    <source>
        <strain evidence="4">ATCC 33500</strain>
        <strain evidence="7">ATCC 33500 / DSM 1411 / JCM 8866 / NBRC 14739 / NCIMB 2177 / R-4</strain>
    </source>
</reference>
<name>I3R1U7_HALMT</name>
<dbReference type="Proteomes" id="UP000006469">
    <property type="component" value="Chromosome"/>
</dbReference>
<dbReference type="AlphaFoldDB" id="I3R1U7"/>
<dbReference type="Proteomes" id="UP000027075">
    <property type="component" value="Chromosome"/>
</dbReference>